<evidence type="ECO:0000256" key="6">
    <source>
        <dbReference type="ARBA" id="ARBA00023180"/>
    </source>
</evidence>
<dbReference type="GO" id="GO:0016052">
    <property type="term" value="P:carbohydrate catabolic process"/>
    <property type="evidence" value="ECO:0007669"/>
    <property type="project" value="InterPro"/>
</dbReference>
<dbReference type="InterPro" id="IPR008928">
    <property type="entry name" value="6-hairpin_glycosidase_sf"/>
</dbReference>
<dbReference type="GO" id="GO:0009272">
    <property type="term" value="P:fungal-type cell wall biogenesis"/>
    <property type="evidence" value="ECO:0007669"/>
    <property type="project" value="TreeGrafter"/>
</dbReference>
<evidence type="ECO:0000256" key="8">
    <source>
        <dbReference type="PIRNR" id="PIRNR016302"/>
    </source>
</evidence>
<feature type="region of interest" description="Disordered" evidence="9">
    <location>
        <begin position="400"/>
        <end position="426"/>
    </location>
</feature>
<comment type="caution">
    <text evidence="12">The sequence shown here is derived from an EMBL/GenBank/DDBJ whole genome shotgun (WGS) entry which is preliminary data.</text>
</comment>
<evidence type="ECO:0000256" key="7">
    <source>
        <dbReference type="ARBA" id="ARBA00023295"/>
    </source>
</evidence>
<evidence type="ECO:0000256" key="4">
    <source>
        <dbReference type="ARBA" id="ARBA00022729"/>
    </source>
</evidence>
<evidence type="ECO:0000256" key="3">
    <source>
        <dbReference type="ARBA" id="ARBA00012350"/>
    </source>
</evidence>
<dbReference type="PANTHER" id="PTHR12145:SF36">
    <property type="entry name" value="MANNAN ENDO-1,6-ALPHA-MANNOSIDASE DCW1"/>
    <property type="match status" value="1"/>
</dbReference>
<organism evidence="12 13">
    <name type="scientific">Lojkania enalia</name>
    <dbReference type="NCBI Taxonomy" id="147567"/>
    <lineage>
        <taxon>Eukaryota</taxon>
        <taxon>Fungi</taxon>
        <taxon>Dikarya</taxon>
        <taxon>Ascomycota</taxon>
        <taxon>Pezizomycotina</taxon>
        <taxon>Dothideomycetes</taxon>
        <taxon>Pleosporomycetidae</taxon>
        <taxon>Pleosporales</taxon>
        <taxon>Pleosporales incertae sedis</taxon>
        <taxon>Lojkania</taxon>
    </lineage>
</organism>
<keyword evidence="6" id="KW-0325">Glycoprotein</keyword>
<reference evidence="13" key="1">
    <citation type="journal article" date="2020" name="Stud. Mycol.">
        <title>101 Dothideomycetes genomes: A test case for predicting lifestyles and emergence of pathogens.</title>
        <authorList>
            <person name="Haridas S."/>
            <person name="Albert R."/>
            <person name="Binder M."/>
            <person name="Bloem J."/>
            <person name="LaButti K."/>
            <person name="Salamov A."/>
            <person name="Andreopoulos B."/>
            <person name="Baker S."/>
            <person name="Barry K."/>
            <person name="Bills G."/>
            <person name="Bluhm B."/>
            <person name="Cannon C."/>
            <person name="Castanera R."/>
            <person name="Culley D."/>
            <person name="Daum C."/>
            <person name="Ezra D."/>
            <person name="Gonzalez J."/>
            <person name="Henrissat B."/>
            <person name="Kuo A."/>
            <person name="Liang C."/>
            <person name="Lipzen A."/>
            <person name="Lutzoni F."/>
            <person name="Magnuson J."/>
            <person name="Mondo S."/>
            <person name="Nolan M."/>
            <person name="Ohm R."/>
            <person name="Pangilinan J."/>
            <person name="Park H.-J."/>
            <person name="Ramirez L."/>
            <person name="Alfaro M."/>
            <person name="Sun H."/>
            <person name="Tritt A."/>
            <person name="Yoshinaga Y."/>
            <person name="Zwiers L.-H."/>
            <person name="Turgeon B."/>
            <person name="Goodwin S."/>
            <person name="Spatafora J."/>
            <person name="Crous P."/>
            <person name="Grigoriev I."/>
        </authorList>
    </citation>
    <scope>NUCLEOTIDE SEQUENCE [LARGE SCALE GENOMIC DNA]</scope>
    <source>
        <strain evidence="13">CBS 304.66</strain>
    </source>
</reference>
<feature type="chain" id="PRO_5040153795" description="Mannan endo-1,6-alpha-mannosidase" evidence="11">
    <location>
        <begin position="22"/>
        <end position="457"/>
    </location>
</feature>
<dbReference type="GO" id="GO:0008496">
    <property type="term" value="F:mannan endo-1,6-alpha-mannosidase activity"/>
    <property type="evidence" value="ECO:0007669"/>
    <property type="project" value="UniProtKB-UniRule"/>
</dbReference>
<keyword evidence="10" id="KW-1133">Transmembrane helix</keyword>
<evidence type="ECO:0000256" key="1">
    <source>
        <dbReference type="ARBA" id="ARBA00001452"/>
    </source>
</evidence>
<keyword evidence="10" id="KW-0472">Membrane</keyword>
<gene>
    <name evidence="12" type="ORF">CC78DRAFT_536477</name>
</gene>
<keyword evidence="7 8" id="KW-0326">Glycosidase</keyword>
<dbReference type="EMBL" id="ML986684">
    <property type="protein sequence ID" value="KAF2260284.1"/>
    <property type="molecule type" value="Genomic_DNA"/>
</dbReference>
<evidence type="ECO:0000256" key="5">
    <source>
        <dbReference type="ARBA" id="ARBA00022801"/>
    </source>
</evidence>
<dbReference type="EC" id="3.2.1.101" evidence="3 8"/>
<feature type="transmembrane region" description="Helical" evidence="10">
    <location>
        <begin position="434"/>
        <end position="456"/>
    </location>
</feature>
<dbReference type="SUPFAM" id="SSF48208">
    <property type="entry name" value="Six-hairpin glycosidases"/>
    <property type="match status" value="1"/>
</dbReference>
<evidence type="ECO:0000256" key="2">
    <source>
        <dbReference type="ARBA" id="ARBA00009699"/>
    </source>
</evidence>
<feature type="compositionally biased region" description="Low complexity" evidence="9">
    <location>
        <begin position="412"/>
        <end position="426"/>
    </location>
</feature>
<dbReference type="InterPro" id="IPR005198">
    <property type="entry name" value="Glyco_hydro_76"/>
</dbReference>
<keyword evidence="5 8" id="KW-0378">Hydrolase</keyword>
<sequence>MLSFIIIQSLALPFLASIACAFDLDVSSPDSLKSTAKTLAGGIIGAYNSQPEGSVIGLFSGTGDPYWFWESGAVWNALIEYSYLTGDSQYDAIINEALRWQVGDANNFMPVNQTKVLANDDQSIWALAALTAAETKFPLKPEQGEWIDVAKNVFDDQVVRWDNRCDGGLQWEIFSFNLGYNYKNSASNVGFFLLAARLAKFTGNTTYEEWAKKSFEWLQDVGLVSEDYHVFDGTDANTNCEQINHIQWSAWHGLATEGAAIMYNLTNGGSKWKDAVAGFANWSSVFVRGNSSILFETACETNNKCDIGQKAYKGIAIRSFSRAALYAPFTSSSFHDMLEASAENAAESCKGEGKDLTCSFIWFEESEPIEVSDEGLGQAFNALGAVQALLYSDANIAPNGDSPNSANPTADPTVSGSASPSGAGTAVPADGTNAAGIIASIWAPGAFAGVLALLVIY</sequence>
<dbReference type="InterPro" id="IPR014480">
    <property type="entry name" value="Mannan-1_6-alpha_mannosidase"/>
</dbReference>
<dbReference type="Gene3D" id="1.50.10.20">
    <property type="match status" value="1"/>
</dbReference>
<proteinExistence type="inferred from homology"/>
<dbReference type="Pfam" id="PF03663">
    <property type="entry name" value="Glyco_hydro_76"/>
    <property type="match status" value="1"/>
</dbReference>
<keyword evidence="10" id="KW-0812">Transmembrane</keyword>
<evidence type="ECO:0000256" key="9">
    <source>
        <dbReference type="SAM" id="MobiDB-lite"/>
    </source>
</evidence>
<name>A0A9P4K6B5_9PLEO</name>
<comment type="catalytic activity">
    <reaction evidence="1 8">
        <text>Random hydrolysis of (1-&gt;6)-alpha-D-mannosidic linkages in unbranched (1-&gt;6)-mannans.</text>
        <dbReference type="EC" id="3.2.1.101"/>
    </reaction>
</comment>
<evidence type="ECO:0000256" key="11">
    <source>
        <dbReference type="SAM" id="SignalP"/>
    </source>
</evidence>
<accession>A0A9P4K6B5</accession>
<evidence type="ECO:0000313" key="13">
    <source>
        <dbReference type="Proteomes" id="UP000800093"/>
    </source>
</evidence>
<feature type="compositionally biased region" description="Polar residues" evidence="9">
    <location>
        <begin position="401"/>
        <end position="410"/>
    </location>
</feature>
<protein>
    <recommendedName>
        <fullName evidence="3 8">Mannan endo-1,6-alpha-mannosidase</fullName>
        <ecNumber evidence="3 8">3.2.1.101</ecNumber>
    </recommendedName>
</protein>
<dbReference type="Proteomes" id="UP000800093">
    <property type="component" value="Unassembled WGS sequence"/>
</dbReference>
<feature type="signal peptide" evidence="11">
    <location>
        <begin position="1"/>
        <end position="21"/>
    </location>
</feature>
<keyword evidence="13" id="KW-1185">Reference proteome</keyword>
<evidence type="ECO:0000256" key="10">
    <source>
        <dbReference type="SAM" id="Phobius"/>
    </source>
</evidence>
<dbReference type="PANTHER" id="PTHR12145">
    <property type="entry name" value="MANNAN ENDO-1,6-ALPHA-MANNOSIDASE DCW1"/>
    <property type="match status" value="1"/>
</dbReference>
<dbReference type="AlphaFoldDB" id="A0A9P4K6B5"/>
<keyword evidence="4 11" id="KW-0732">Signal</keyword>
<dbReference type="OrthoDB" id="4187847at2759"/>
<dbReference type="PIRSF" id="PIRSF016302">
    <property type="entry name" value="Man_a_manosd"/>
    <property type="match status" value="1"/>
</dbReference>
<comment type="similarity">
    <text evidence="2 8">Belongs to the glycosyl hydrolase 76 family.</text>
</comment>
<evidence type="ECO:0000313" key="12">
    <source>
        <dbReference type="EMBL" id="KAF2260284.1"/>
    </source>
</evidence>